<organism evidence="2 3">
    <name type="scientific">Bugula neritina</name>
    <name type="common">Brown bryozoan</name>
    <name type="synonym">Sertularia neritina</name>
    <dbReference type="NCBI Taxonomy" id="10212"/>
    <lineage>
        <taxon>Eukaryota</taxon>
        <taxon>Metazoa</taxon>
        <taxon>Spiralia</taxon>
        <taxon>Lophotrochozoa</taxon>
        <taxon>Bryozoa</taxon>
        <taxon>Gymnolaemata</taxon>
        <taxon>Cheilostomatida</taxon>
        <taxon>Flustrina</taxon>
        <taxon>Buguloidea</taxon>
        <taxon>Bugulidae</taxon>
        <taxon>Bugula</taxon>
    </lineage>
</organism>
<name>A0A7J7J6K1_BUGNE</name>
<proteinExistence type="predicted"/>
<evidence type="ECO:0000256" key="1">
    <source>
        <dbReference type="SAM" id="MobiDB-lite"/>
    </source>
</evidence>
<comment type="caution">
    <text evidence="2">The sequence shown here is derived from an EMBL/GenBank/DDBJ whole genome shotgun (WGS) entry which is preliminary data.</text>
</comment>
<gene>
    <name evidence="2" type="ORF">EB796_020329</name>
</gene>
<evidence type="ECO:0000313" key="3">
    <source>
        <dbReference type="Proteomes" id="UP000593567"/>
    </source>
</evidence>
<sequence length="70" mass="7823">MEVQNNRKASFWTEEKGDATLLFSFMVILINDRVVTMELFLDAEAMRKKQAAAEQRKQEQQGSGGASGGK</sequence>
<dbReference type="AlphaFoldDB" id="A0A7J7J6K1"/>
<evidence type="ECO:0000313" key="2">
    <source>
        <dbReference type="EMBL" id="KAF6021364.1"/>
    </source>
</evidence>
<keyword evidence="3" id="KW-1185">Reference proteome</keyword>
<dbReference type="Proteomes" id="UP000593567">
    <property type="component" value="Unassembled WGS sequence"/>
</dbReference>
<feature type="region of interest" description="Disordered" evidence="1">
    <location>
        <begin position="50"/>
        <end position="70"/>
    </location>
</feature>
<accession>A0A7J7J6K1</accession>
<protein>
    <submittedName>
        <fullName evidence="2">Uncharacterized protein</fullName>
    </submittedName>
</protein>
<dbReference type="EMBL" id="VXIV02003057">
    <property type="protein sequence ID" value="KAF6021364.1"/>
    <property type="molecule type" value="Genomic_DNA"/>
</dbReference>
<reference evidence="2" key="1">
    <citation type="submission" date="2020-06" db="EMBL/GenBank/DDBJ databases">
        <title>Draft genome of Bugula neritina, a colonial animal packing powerful symbionts and potential medicines.</title>
        <authorList>
            <person name="Rayko M."/>
        </authorList>
    </citation>
    <scope>NUCLEOTIDE SEQUENCE [LARGE SCALE GENOMIC DNA]</scope>
    <source>
        <strain evidence="2">Kwan_BN1</strain>
    </source>
</reference>